<dbReference type="InterPro" id="IPR000160">
    <property type="entry name" value="GGDEF_dom"/>
</dbReference>
<evidence type="ECO:0000259" key="2">
    <source>
        <dbReference type="PROSITE" id="PS50883"/>
    </source>
</evidence>
<dbReference type="SMART" id="SM00052">
    <property type="entry name" value="EAL"/>
    <property type="match status" value="1"/>
</dbReference>
<evidence type="ECO:0000313" key="5">
    <source>
        <dbReference type="EMBL" id="AUM13733.1"/>
    </source>
</evidence>
<dbReference type="Gene3D" id="3.30.70.270">
    <property type="match status" value="1"/>
</dbReference>
<dbReference type="SUPFAM" id="SSF141868">
    <property type="entry name" value="EAL domain-like"/>
    <property type="match status" value="1"/>
</dbReference>
<dbReference type="Proteomes" id="UP000235116">
    <property type="component" value="Chromosome"/>
</dbReference>
<proteinExistence type="predicted"/>
<dbReference type="Pfam" id="PF16448">
    <property type="entry name" value="LapD_MoxY_N"/>
    <property type="match status" value="1"/>
</dbReference>
<keyword evidence="1" id="KW-0472">Membrane</keyword>
<dbReference type="PANTHER" id="PTHR33121">
    <property type="entry name" value="CYCLIC DI-GMP PHOSPHODIESTERASE PDEF"/>
    <property type="match status" value="1"/>
</dbReference>
<dbReference type="InterPro" id="IPR001633">
    <property type="entry name" value="EAL_dom"/>
</dbReference>
<dbReference type="PROSITE" id="PS50887">
    <property type="entry name" value="GGDEF"/>
    <property type="match status" value="1"/>
</dbReference>
<dbReference type="EMBL" id="CP022684">
    <property type="protein sequence ID" value="AUM13733.1"/>
    <property type="molecule type" value="Genomic_DNA"/>
</dbReference>
<dbReference type="InterPro" id="IPR032244">
    <property type="entry name" value="LapD_MoxY_N"/>
</dbReference>
<dbReference type="InterPro" id="IPR043128">
    <property type="entry name" value="Rev_trsase/Diguanyl_cyclase"/>
</dbReference>
<dbReference type="Pfam" id="PF00563">
    <property type="entry name" value="EAL"/>
    <property type="match status" value="1"/>
</dbReference>
<accession>A0A2K9LN82</accession>
<feature type="transmembrane region" description="Helical" evidence="1">
    <location>
        <begin position="146"/>
        <end position="169"/>
    </location>
</feature>
<dbReference type="InterPro" id="IPR035919">
    <property type="entry name" value="EAL_sf"/>
</dbReference>
<dbReference type="InterPro" id="IPR050706">
    <property type="entry name" value="Cyclic-di-GMP_PDE-like"/>
</dbReference>
<sequence>MVLLITGLLLVLLAGICYLSVRNSRDYLEMQMHSHAQDTATSLGLSIAKPLGEDDLAMVQTMVDAIFDRGDFVEIVIRNPDGDVMIRRTLQAPPHLIPQWFVNWLQINPMPGISEITEGWRRVGDVRVFSDKDAANRNLWVAAKQAFWLFLLVGGISWVVILLIVRAVLTPLRTLEKQAELICNKDFTGQQPLPKTRELKRVVQAINRMTRQLKVLFDEQVAQIEQVRNQAYVDSITGLGNGRFFNAQLQARLDSQEEPFSGVLVRLQIKGMADYNEHYGHDAGNLVLRRIGQIWQQSMEQIDGHCVARVTGTRFAALLPHQTIDAVKTIIDGAMTRIQRLDGLNLGGSNVKLFAGLSACKVGDDSTLLEAQAAAALERAQSYQSGHVEIYDESSHGDALAPSMPGISNWASFLEDVIEKQKVVLHYQPVISCVDQSLMHYEVLARVAVDGKLVTAGHFIPLVERFDMVTRFDRMIIELLIKQLKAQQDGSRVPLAVNLSSHSVREEDFDAWLLATLNHNPEVAPYLIFEVPEITVRTAHGKLRRLAIGLKEHGAKLTIDHFGTTNSSFGYLSGLQLYSIKVDSSYIRDIEDNLDHQFFVQSLVRIAHSRQILLTAEMVELEAQWDLLRRFQLDGAQGFFLGQPQPGKEAA</sequence>
<keyword evidence="1" id="KW-1133">Transmembrane helix</keyword>
<keyword evidence="1" id="KW-0812">Transmembrane</keyword>
<dbReference type="Gene3D" id="3.20.20.450">
    <property type="entry name" value="EAL domain"/>
    <property type="match status" value="1"/>
</dbReference>
<gene>
    <name evidence="5" type="ORF">Kalk_15455</name>
</gene>
<dbReference type="InterPro" id="IPR029787">
    <property type="entry name" value="Nucleotide_cyclase"/>
</dbReference>
<dbReference type="Gene3D" id="6.20.270.20">
    <property type="entry name" value="LapD/MoxY periplasmic domain"/>
    <property type="match status" value="1"/>
</dbReference>
<dbReference type="CDD" id="cd01948">
    <property type="entry name" value="EAL"/>
    <property type="match status" value="1"/>
</dbReference>
<dbReference type="SMART" id="SM00267">
    <property type="entry name" value="GGDEF"/>
    <property type="match status" value="1"/>
</dbReference>
<evidence type="ECO:0000259" key="4">
    <source>
        <dbReference type="PROSITE" id="PS50887"/>
    </source>
</evidence>
<dbReference type="KEGG" id="kak:Kalk_15455"/>
<dbReference type="SUPFAM" id="SSF55073">
    <property type="entry name" value="Nucleotide cyclase"/>
    <property type="match status" value="1"/>
</dbReference>
<evidence type="ECO:0000256" key="1">
    <source>
        <dbReference type="SAM" id="Phobius"/>
    </source>
</evidence>
<reference evidence="6" key="1">
    <citation type="submission" date="2017-08" db="EMBL/GenBank/DDBJ databases">
        <title>Direct submision.</title>
        <authorList>
            <person name="Kim S.-J."/>
            <person name="Rhee S.-K."/>
        </authorList>
    </citation>
    <scope>NUCLEOTIDE SEQUENCE [LARGE SCALE GENOMIC DNA]</scope>
    <source>
        <strain evidence="6">GI5</strain>
    </source>
</reference>
<dbReference type="PROSITE" id="PS50883">
    <property type="entry name" value="EAL"/>
    <property type="match status" value="1"/>
</dbReference>
<dbReference type="AlphaFoldDB" id="A0A2K9LN82"/>
<dbReference type="GO" id="GO:0071111">
    <property type="term" value="F:cyclic-guanylate-specific phosphodiesterase activity"/>
    <property type="evidence" value="ECO:0007669"/>
    <property type="project" value="InterPro"/>
</dbReference>
<dbReference type="GO" id="GO:0007165">
    <property type="term" value="P:signal transduction"/>
    <property type="evidence" value="ECO:0007669"/>
    <property type="project" value="InterPro"/>
</dbReference>
<evidence type="ECO:0000313" key="6">
    <source>
        <dbReference type="Proteomes" id="UP000235116"/>
    </source>
</evidence>
<feature type="domain" description="HAMP" evidence="3">
    <location>
        <begin position="166"/>
        <end position="218"/>
    </location>
</feature>
<dbReference type="Pfam" id="PF00990">
    <property type="entry name" value="GGDEF"/>
    <property type="match status" value="1"/>
</dbReference>
<dbReference type="InterPro" id="IPR003660">
    <property type="entry name" value="HAMP_dom"/>
</dbReference>
<keyword evidence="6" id="KW-1185">Reference proteome</keyword>
<dbReference type="Gene3D" id="3.30.110.200">
    <property type="match status" value="1"/>
</dbReference>
<protein>
    <recommendedName>
        <fullName evidence="7">GGDEF domain-containing protein</fullName>
    </recommendedName>
</protein>
<dbReference type="NCBIfam" id="TIGR00254">
    <property type="entry name" value="GGDEF"/>
    <property type="match status" value="1"/>
</dbReference>
<dbReference type="PANTHER" id="PTHR33121:SF23">
    <property type="entry name" value="CYCLIC DI-GMP PHOSPHODIESTERASE PDEB"/>
    <property type="match status" value="1"/>
</dbReference>
<feature type="domain" description="EAL" evidence="2">
    <location>
        <begin position="407"/>
        <end position="651"/>
    </location>
</feature>
<feature type="domain" description="GGDEF" evidence="4">
    <location>
        <begin position="260"/>
        <end position="393"/>
    </location>
</feature>
<organism evidence="5 6">
    <name type="scientific">Ketobacter alkanivorans</name>
    <dbReference type="NCBI Taxonomy" id="1917421"/>
    <lineage>
        <taxon>Bacteria</taxon>
        <taxon>Pseudomonadati</taxon>
        <taxon>Pseudomonadota</taxon>
        <taxon>Gammaproteobacteria</taxon>
        <taxon>Pseudomonadales</taxon>
        <taxon>Ketobacteraceae</taxon>
        <taxon>Ketobacter</taxon>
    </lineage>
</organism>
<dbReference type="PROSITE" id="PS50885">
    <property type="entry name" value="HAMP"/>
    <property type="match status" value="1"/>
</dbReference>
<dbReference type="GO" id="GO:0016020">
    <property type="term" value="C:membrane"/>
    <property type="evidence" value="ECO:0007669"/>
    <property type="project" value="InterPro"/>
</dbReference>
<dbReference type="InterPro" id="IPR042461">
    <property type="entry name" value="LapD_MoxY_peri_C"/>
</dbReference>
<evidence type="ECO:0008006" key="7">
    <source>
        <dbReference type="Google" id="ProtNLM"/>
    </source>
</evidence>
<evidence type="ECO:0000259" key="3">
    <source>
        <dbReference type="PROSITE" id="PS50885"/>
    </source>
</evidence>
<name>A0A2K9LN82_9GAMM</name>